<keyword evidence="2" id="KW-1185">Reference proteome</keyword>
<name>A0A0V1GSX5_TRIPS</name>
<gene>
    <name evidence="1" type="ORF">T4B_3478</name>
</gene>
<reference evidence="1 2" key="1">
    <citation type="submission" date="2015-01" db="EMBL/GenBank/DDBJ databases">
        <title>Evolution of Trichinella species and genotypes.</title>
        <authorList>
            <person name="Korhonen P.K."/>
            <person name="Edoardo P."/>
            <person name="Giuseppe L.R."/>
            <person name="Gasser R.B."/>
        </authorList>
    </citation>
    <scope>NUCLEOTIDE SEQUENCE [LARGE SCALE GENOMIC DNA]</scope>
    <source>
        <strain evidence="1">ISS588</strain>
    </source>
</reference>
<protein>
    <submittedName>
        <fullName evidence="1">Uncharacterized protein</fullName>
    </submittedName>
</protein>
<sequence>MTMCIYITTTQSLEIVKVKVILLYKALYKKLLFRKLQLSSFIISLLKFHIKHITKYESIKELDAENECWYNVKEKWCVVLKTNDDLFLAASQLQSEALGFNCKIIYMDNQSNTQSNEIEKRGSSMLSRDGIFHLFFTKT</sequence>
<accession>A0A0V1GSX5</accession>
<evidence type="ECO:0000313" key="1">
    <source>
        <dbReference type="EMBL" id="KRZ01430.1"/>
    </source>
</evidence>
<dbReference type="AlphaFoldDB" id="A0A0V1GSX5"/>
<dbReference type="Proteomes" id="UP000054805">
    <property type="component" value="Unassembled WGS sequence"/>
</dbReference>
<evidence type="ECO:0000313" key="2">
    <source>
        <dbReference type="Proteomes" id="UP000054805"/>
    </source>
</evidence>
<organism evidence="1 2">
    <name type="scientific">Trichinella pseudospiralis</name>
    <name type="common">Parasitic roundworm</name>
    <dbReference type="NCBI Taxonomy" id="6337"/>
    <lineage>
        <taxon>Eukaryota</taxon>
        <taxon>Metazoa</taxon>
        <taxon>Ecdysozoa</taxon>
        <taxon>Nematoda</taxon>
        <taxon>Enoplea</taxon>
        <taxon>Dorylaimia</taxon>
        <taxon>Trichinellida</taxon>
        <taxon>Trichinellidae</taxon>
        <taxon>Trichinella</taxon>
    </lineage>
</organism>
<proteinExistence type="predicted"/>
<comment type="caution">
    <text evidence="1">The sequence shown here is derived from an EMBL/GenBank/DDBJ whole genome shotgun (WGS) entry which is preliminary data.</text>
</comment>
<dbReference type="EMBL" id="JYDS01000637">
    <property type="protein sequence ID" value="KRZ01430.1"/>
    <property type="molecule type" value="Genomic_DNA"/>
</dbReference>
<feature type="non-terminal residue" evidence="1">
    <location>
        <position position="139"/>
    </location>
</feature>